<dbReference type="PANTHER" id="PTHR12778:SF10">
    <property type="entry name" value="MAJOR FACILITATOR SUPERFAMILY DOMAIN-CONTAINING PROTEIN 3"/>
    <property type="match status" value="1"/>
</dbReference>
<evidence type="ECO:0000256" key="2">
    <source>
        <dbReference type="ARBA" id="ARBA00022448"/>
    </source>
</evidence>
<dbReference type="EMBL" id="JAEMNX010000019">
    <property type="protein sequence ID" value="MBJ7538953.1"/>
    <property type="molecule type" value="Genomic_DNA"/>
</dbReference>
<keyword evidence="4 6" id="KW-1133">Transmembrane helix</keyword>
<feature type="transmembrane region" description="Helical" evidence="6">
    <location>
        <begin position="187"/>
        <end position="208"/>
    </location>
</feature>
<evidence type="ECO:0000256" key="6">
    <source>
        <dbReference type="SAM" id="Phobius"/>
    </source>
</evidence>
<evidence type="ECO:0000256" key="3">
    <source>
        <dbReference type="ARBA" id="ARBA00022692"/>
    </source>
</evidence>
<dbReference type="AlphaFoldDB" id="A0A934JS94"/>
<keyword evidence="3 6" id="KW-0812">Transmembrane</keyword>
<protein>
    <submittedName>
        <fullName evidence="8">MFS transporter</fullName>
    </submittedName>
</protein>
<feature type="transmembrane region" description="Helical" evidence="6">
    <location>
        <begin position="98"/>
        <end position="116"/>
    </location>
</feature>
<keyword evidence="9" id="KW-1185">Reference proteome</keyword>
<dbReference type="SUPFAM" id="SSF103473">
    <property type="entry name" value="MFS general substrate transporter"/>
    <property type="match status" value="1"/>
</dbReference>
<dbReference type="PROSITE" id="PS50850">
    <property type="entry name" value="MFS"/>
    <property type="match status" value="1"/>
</dbReference>
<proteinExistence type="predicted"/>
<sequence>MSANGSSPTTLENAAKNRVALGLPLLLSTLLGSYIIQSTIGMFTFQGLPAILRAEGVSTVGISALYVMMLPWVLKVLWAPPVERYRKKGIGFVNHSKLALTGNFLLAFSLLLMTFFPPQSAWEMMLACLLLMALIATVVDITSDGFAIDQLSHKNHSLGNVVQVGGSYIGAMIGGGAFIYLVDIFGWRIALCGVAACIVCMALPLMLLRYPSASGTEIEPAKETNTDSMASPSMPSIGRAFRNPLVRNTLLIVCITQIGTRLVLSMMMPFMVDQNIQLSDIGLLAAGGGAPASILGVLLGGVLVRKVGAWRSLPLLMFFEFFCFLGFVLLAADVHGLSSIKIPLLALFIASSMITAAKFVALYTLMMNNAKGDQSGVDFSVLQSADVLIAIITAVIAGFIIAEFGYLAHFSIALAFIILALLVVIFHKHKSLEESNCSAVVQ</sequence>
<feature type="transmembrane region" description="Helical" evidence="6">
    <location>
        <begin position="57"/>
        <end position="78"/>
    </location>
</feature>
<keyword evidence="5 6" id="KW-0472">Membrane</keyword>
<dbReference type="RefSeq" id="WP_199469358.1">
    <property type="nucleotide sequence ID" value="NZ_JAEMNX010000019.1"/>
</dbReference>
<dbReference type="GO" id="GO:0016020">
    <property type="term" value="C:membrane"/>
    <property type="evidence" value="ECO:0007669"/>
    <property type="project" value="UniProtKB-SubCell"/>
</dbReference>
<feature type="domain" description="Major facilitator superfamily (MFS) profile" evidence="7">
    <location>
        <begin position="25"/>
        <end position="432"/>
    </location>
</feature>
<feature type="transmembrane region" description="Helical" evidence="6">
    <location>
        <begin position="249"/>
        <end position="271"/>
    </location>
</feature>
<comment type="subcellular location">
    <subcellularLocation>
        <location evidence="1">Membrane</location>
        <topology evidence="1">Multi-pass membrane protein</topology>
    </subcellularLocation>
</comment>
<dbReference type="Gene3D" id="1.20.1250.20">
    <property type="entry name" value="MFS general substrate transporter like domains"/>
    <property type="match status" value="1"/>
</dbReference>
<feature type="transmembrane region" description="Helical" evidence="6">
    <location>
        <begin position="377"/>
        <end position="401"/>
    </location>
</feature>
<evidence type="ECO:0000259" key="7">
    <source>
        <dbReference type="PROSITE" id="PS50850"/>
    </source>
</evidence>
<dbReference type="InterPro" id="IPR004752">
    <property type="entry name" value="AmpG_permease/AT-1"/>
</dbReference>
<dbReference type="Pfam" id="PF07690">
    <property type="entry name" value="MFS_1"/>
    <property type="match status" value="1"/>
</dbReference>
<evidence type="ECO:0000256" key="4">
    <source>
        <dbReference type="ARBA" id="ARBA00022989"/>
    </source>
</evidence>
<evidence type="ECO:0000313" key="8">
    <source>
        <dbReference type="EMBL" id="MBJ7538953.1"/>
    </source>
</evidence>
<gene>
    <name evidence="8" type="ORF">I8J31_14830</name>
</gene>
<evidence type="ECO:0000313" key="9">
    <source>
        <dbReference type="Proteomes" id="UP000628710"/>
    </source>
</evidence>
<dbReference type="Proteomes" id="UP000628710">
    <property type="component" value="Unassembled WGS sequence"/>
</dbReference>
<dbReference type="PANTHER" id="PTHR12778">
    <property type="entry name" value="SOLUTE CARRIER FAMILY 33 ACETYL-COA TRANSPORTER -RELATED"/>
    <property type="match status" value="1"/>
</dbReference>
<dbReference type="InterPro" id="IPR011701">
    <property type="entry name" value="MFS"/>
</dbReference>
<dbReference type="InterPro" id="IPR020846">
    <property type="entry name" value="MFS_dom"/>
</dbReference>
<accession>A0A934JS94</accession>
<feature type="transmembrane region" description="Helical" evidence="6">
    <location>
        <begin position="161"/>
        <end position="181"/>
    </location>
</feature>
<feature type="transmembrane region" description="Helical" evidence="6">
    <location>
        <begin position="344"/>
        <end position="365"/>
    </location>
</feature>
<name>A0A934JS94_9GAMM</name>
<organism evidence="8 9">
    <name type="scientific">Marinomonas transparens</name>
    <dbReference type="NCBI Taxonomy" id="2795388"/>
    <lineage>
        <taxon>Bacteria</taxon>
        <taxon>Pseudomonadati</taxon>
        <taxon>Pseudomonadota</taxon>
        <taxon>Gammaproteobacteria</taxon>
        <taxon>Oceanospirillales</taxon>
        <taxon>Oceanospirillaceae</taxon>
        <taxon>Marinomonas</taxon>
    </lineage>
</organism>
<feature type="transmembrane region" description="Helical" evidence="6">
    <location>
        <begin position="21"/>
        <end position="45"/>
    </location>
</feature>
<feature type="transmembrane region" description="Helical" evidence="6">
    <location>
        <begin position="315"/>
        <end position="332"/>
    </location>
</feature>
<evidence type="ECO:0000256" key="5">
    <source>
        <dbReference type="ARBA" id="ARBA00023136"/>
    </source>
</evidence>
<feature type="transmembrane region" description="Helical" evidence="6">
    <location>
        <begin position="283"/>
        <end position="303"/>
    </location>
</feature>
<dbReference type="GO" id="GO:0022857">
    <property type="term" value="F:transmembrane transporter activity"/>
    <property type="evidence" value="ECO:0007669"/>
    <property type="project" value="InterPro"/>
</dbReference>
<reference evidence="8" key="1">
    <citation type="submission" date="2020-12" db="EMBL/GenBank/DDBJ databases">
        <title>Marinomonas arctica sp. nov., a psychrotolerant bacterium isolated from the Arctic.</title>
        <authorList>
            <person name="Zhang Y."/>
        </authorList>
    </citation>
    <scope>NUCLEOTIDE SEQUENCE</scope>
    <source>
        <strain evidence="8">C1424</strain>
    </source>
</reference>
<feature type="transmembrane region" description="Helical" evidence="6">
    <location>
        <begin position="407"/>
        <end position="426"/>
    </location>
</feature>
<evidence type="ECO:0000256" key="1">
    <source>
        <dbReference type="ARBA" id="ARBA00004141"/>
    </source>
</evidence>
<keyword evidence="2" id="KW-0813">Transport</keyword>
<dbReference type="InterPro" id="IPR036259">
    <property type="entry name" value="MFS_trans_sf"/>
</dbReference>
<comment type="caution">
    <text evidence="8">The sequence shown here is derived from an EMBL/GenBank/DDBJ whole genome shotgun (WGS) entry which is preliminary data.</text>
</comment>
<feature type="transmembrane region" description="Helical" evidence="6">
    <location>
        <begin position="122"/>
        <end position="141"/>
    </location>
</feature>